<dbReference type="InterPro" id="IPR036163">
    <property type="entry name" value="HMA_dom_sf"/>
</dbReference>
<feature type="domain" description="HMA" evidence="2">
    <location>
        <begin position="3"/>
        <end position="69"/>
    </location>
</feature>
<dbReference type="FunFam" id="3.30.70.100:FF:000001">
    <property type="entry name" value="ATPase copper transporting beta"/>
    <property type="match status" value="1"/>
</dbReference>
<dbReference type="Pfam" id="PF00403">
    <property type="entry name" value="HMA"/>
    <property type="match status" value="1"/>
</dbReference>
<keyword evidence="1" id="KW-0479">Metal-binding</keyword>
<dbReference type="GO" id="GO:0046872">
    <property type="term" value="F:metal ion binding"/>
    <property type="evidence" value="ECO:0007669"/>
    <property type="project" value="UniProtKB-KW"/>
</dbReference>
<evidence type="ECO:0000313" key="4">
    <source>
        <dbReference type="Proteomes" id="UP000325161"/>
    </source>
</evidence>
<dbReference type="KEGG" id="pacr:FXN63_24750"/>
<evidence type="ECO:0000256" key="1">
    <source>
        <dbReference type="ARBA" id="ARBA00022723"/>
    </source>
</evidence>
<dbReference type="AlphaFoldDB" id="A0A5C0B4A7"/>
<reference evidence="3 4" key="1">
    <citation type="submission" date="2019-08" db="EMBL/GenBank/DDBJ databases">
        <title>Amphibian skin-associated Pigmentiphaga: genome sequence and occurrence across geography and hosts.</title>
        <authorList>
            <person name="Bletz M.C."/>
            <person name="Bunk B."/>
            <person name="Sproeer C."/>
            <person name="Biwer P."/>
            <person name="Reiter S."/>
            <person name="Rabemananjara F.C.E."/>
            <person name="Schulz S."/>
            <person name="Overmann J."/>
            <person name="Vences M."/>
        </authorList>
    </citation>
    <scope>NUCLEOTIDE SEQUENCE [LARGE SCALE GENOMIC DNA]</scope>
    <source>
        <strain evidence="3 4">Mada1488</strain>
    </source>
</reference>
<dbReference type="EMBL" id="CP043046">
    <property type="protein sequence ID" value="QEI08696.1"/>
    <property type="molecule type" value="Genomic_DNA"/>
</dbReference>
<dbReference type="PROSITE" id="PS50846">
    <property type="entry name" value="HMA_2"/>
    <property type="match status" value="1"/>
</dbReference>
<dbReference type="Gene3D" id="3.30.70.100">
    <property type="match status" value="1"/>
</dbReference>
<accession>A0A5C0B4A7</accession>
<evidence type="ECO:0000313" key="3">
    <source>
        <dbReference type="EMBL" id="QEI08696.1"/>
    </source>
</evidence>
<dbReference type="RefSeq" id="WP_148818167.1">
    <property type="nucleotide sequence ID" value="NZ_CP043046.1"/>
</dbReference>
<protein>
    <submittedName>
        <fullName evidence="3">Heavy-metal-associated domain-containing protein</fullName>
    </submittedName>
</protein>
<gene>
    <name evidence="3" type="ORF">FXN63_24750</name>
</gene>
<dbReference type="OrthoDB" id="9813965at2"/>
<dbReference type="SUPFAM" id="SSF55008">
    <property type="entry name" value="HMA, heavy metal-associated domain"/>
    <property type="match status" value="1"/>
</dbReference>
<keyword evidence="4" id="KW-1185">Reference proteome</keyword>
<sequence>MAQTTVFNIKGITCEACVRTLSAALYKVPGVQFVLVDQPNARATVQYDEQQSKDVDLAKTIVDTGYEVV</sequence>
<dbReference type="CDD" id="cd00371">
    <property type="entry name" value="HMA"/>
    <property type="match status" value="1"/>
</dbReference>
<dbReference type="InterPro" id="IPR006121">
    <property type="entry name" value="HMA_dom"/>
</dbReference>
<name>A0A5C0B4A7_9BURK</name>
<proteinExistence type="predicted"/>
<organism evidence="3 4">
    <name type="scientific">Pigmentiphaga aceris</name>
    <dbReference type="NCBI Taxonomy" id="1940612"/>
    <lineage>
        <taxon>Bacteria</taxon>
        <taxon>Pseudomonadati</taxon>
        <taxon>Pseudomonadota</taxon>
        <taxon>Betaproteobacteria</taxon>
        <taxon>Burkholderiales</taxon>
        <taxon>Alcaligenaceae</taxon>
        <taxon>Pigmentiphaga</taxon>
    </lineage>
</organism>
<dbReference type="Proteomes" id="UP000325161">
    <property type="component" value="Chromosome"/>
</dbReference>
<evidence type="ECO:0000259" key="2">
    <source>
        <dbReference type="PROSITE" id="PS50846"/>
    </source>
</evidence>